<dbReference type="InterPro" id="IPR007214">
    <property type="entry name" value="YbaK/aa-tRNA-synth-assoc-dom"/>
</dbReference>
<dbReference type="GO" id="GO:0002161">
    <property type="term" value="F:aminoacyl-tRNA deacylase activity"/>
    <property type="evidence" value="ECO:0007669"/>
    <property type="project" value="InterPro"/>
</dbReference>
<evidence type="ECO:0000313" key="2">
    <source>
        <dbReference type="EMBL" id="RIH89670.1"/>
    </source>
</evidence>
<dbReference type="EC" id="4.2.-.-" evidence="2"/>
<keyword evidence="2" id="KW-0456">Lyase</keyword>
<dbReference type="GO" id="GO:0016829">
    <property type="term" value="F:lyase activity"/>
    <property type="evidence" value="ECO:0007669"/>
    <property type="project" value="UniProtKB-KW"/>
</dbReference>
<accession>A0A399F115</accession>
<evidence type="ECO:0000313" key="3">
    <source>
        <dbReference type="Proteomes" id="UP000265341"/>
    </source>
</evidence>
<dbReference type="CDD" id="cd04333">
    <property type="entry name" value="ProX_deacylase"/>
    <property type="match status" value="1"/>
</dbReference>
<evidence type="ECO:0000259" key="1">
    <source>
        <dbReference type="Pfam" id="PF04073"/>
    </source>
</evidence>
<organism evidence="2 3">
    <name type="scientific">Calidithermus roseus</name>
    <dbReference type="NCBI Taxonomy" id="1644118"/>
    <lineage>
        <taxon>Bacteria</taxon>
        <taxon>Thermotogati</taxon>
        <taxon>Deinococcota</taxon>
        <taxon>Deinococci</taxon>
        <taxon>Thermales</taxon>
        <taxon>Thermaceae</taxon>
        <taxon>Calidithermus</taxon>
    </lineage>
</organism>
<proteinExistence type="predicted"/>
<dbReference type="Gene3D" id="3.90.960.10">
    <property type="entry name" value="YbaK/aminoacyl-tRNA synthetase-associated domain"/>
    <property type="match status" value="1"/>
</dbReference>
<comment type="caution">
    <text evidence="2">The sequence shown here is derived from an EMBL/GenBank/DDBJ whole genome shotgun (WGS) entry which is preliminary data.</text>
</comment>
<dbReference type="SUPFAM" id="SSF55826">
    <property type="entry name" value="YbaK/ProRS associated domain"/>
    <property type="match status" value="1"/>
</dbReference>
<dbReference type="Pfam" id="PF04073">
    <property type="entry name" value="tRNA_edit"/>
    <property type="match status" value="1"/>
</dbReference>
<dbReference type="RefSeq" id="WP_119275621.1">
    <property type="nucleotide sequence ID" value="NZ_QWLA01000002.1"/>
</dbReference>
<reference evidence="2 3" key="1">
    <citation type="submission" date="2018-08" db="EMBL/GenBank/DDBJ databases">
        <title>Meiothermus roseus NBRC 110900 genome sequencing project.</title>
        <authorList>
            <person name="Da Costa M.S."/>
            <person name="Albuquerque L."/>
            <person name="Raposo P."/>
            <person name="Froufe H.J.C."/>
            <person name="Barroso C.S."/>
            <person name="Egas C."/>
        </authorList>
    </citation>
    <scope>NUCLEOTIDE SEQUENCE [LARGE SCALE GENOMIC DNA]</scope>
    <source>
        <strain evidence="2 3">NBRC 110900</strain>
    </source>
</reference>
<feature type="domain" description="YbaK/aminoacyl-tRNA synthetase-associated" evidence="1">
    <location>
        <begin position="29"/>
        <end position="147"/>
    </location>
</feature>
<dbReference type="EMBL" id="QWLA01000002">
    <property type="protein sequence ID" value="RIH89670.1"/>
    <property type="molecule type" value="Genomic_DNA"/>
</dbReference>
<dbReference type="PANTHER" id="PTHR30411">
    <property type="entry name" value="CYTOPLASMIC PROTEIN"/>
    <property type="match status" value="1"/>
</dbReference>
<dbReference type="PANTHER" id="PTHR30411:SF1">
    <property type="entry name" value="CYTOPLASMIC PROTEIN"/>
    <property type="match status" value="1"/>
</dbReference>
<name>A0A399F115_9DEIN</name>
<dbReference type="OrthoDB" id="9798760at2"/>
<dbReference type="AlphaFoldDB" id="A0A399F115"/>
<dbReference type="InterPro" id="IPR036754">
    <property type="entry name" value="YbaK/aa-tRNA-synt-asso_dom_sf"/>
</dbReference>
<keyword evidence="3" id="KW-1185">Reference proteome</keyword>
<sequence length="157" mass="16732">MLSSSAQKVQDALHERGFGELRVVEMPASTRTAQEAAEAVGCSVGQIVKSLIFRGAESGRPYLLLVSGSNRVDEARVGERLGERLERARPEWVREVTGFAIGGVPPVGHATPLEALIDPDLLQYEQVWAAAGTPNAVFALSPQQLVALTGGRVMAVN</sequence>
<dbReference type="Proteomes" id="UP000265341">
    <property type="component" value="Unassembled WGS sequence"/>
</dbReference>
<protein>
    <submittedName>
        <fullName evidence="2">Cys-tRNA(Pro)/Cys-tRNA(Cys) deacylase YbaK</fullName>
        <ecNumber evidence="2">4.2.-.-</ecNumber>
    </submittedName>
</protein>
<gene>
    <name evidence="2" type="primary">ybaK</name>
    <name evidence="2" type="ORF">Mrose_00259</name>
</gene>